<keyword evidence="7" id="KW-0687">Ribonucleoprotein</keyword>
<evidence type="ECO:0000256" key="3">
    <source>
        <dbReference type="ARBA" id="ARBA00022603"/>
    </source>
</evidence>
<evidence type="ECO:0000313" key="7">
    <source>
        <dbReference type="EMBL" id="MCP1334967.1"/>
    </source>
</evidence>
<keyword evidence="3 6" id="KW-0489">Methyltransferase</keyword>
<keyword evidence="4 6" id="KW-0808">Transferase</keyword>
<proteinExistence type="inferred from homology"/>
<dbReference type="CDD" id="cd02440">
    <property type="entry name" value="AdoMet_MTases"/>
    <property type="match status" value="1"/>
</dbReference>
<dbReference type="PIRSF" id="PIRSF000401">
    <property type="entry name" value="RPL11_MTase"/>
    <property type="match status" value="1"/>
</dbReference>
<keyword evidence="8" id="KW-1185">Reference proteome</keyword>
<protein>
    <recommendedName>
        <fullName evidence="6">Ribosomal protein L11 methyltransferase</fullName>
        <shortName evidence="6">L11 Mtase</shortName>
        <ecNumber evidence="6">2.1.1.-</ecNumber>
    </recommendedName>
</protein>
<feature type="binding site" evidence="6">
    <location>
        <position position="232"/>
    </location>
    <ligand>
        <name>S-adenosyl-L-methionine</name>
        <dbReference type="ChEBI" id="CHEBI:59789"/>
    </ligand>
</feature>
<evidence type="ECO:0000256" key="1">
    <source>
        <dbReference type="ARBA" id="ARBA00009741"/>
    </source>
</evidence>
<dbReference type="EMBL" id="JAMZFT010000001">
    <property type="protein sequence ID" value="MCP1334967.1"/>
    <property type="molecule type" value="Genomic_DNA"/>
</dbReference>
<dbReference type="Proteomes" id="UP001055804">
    <property type="component" value="Unassembled WGS sequence"/>
</dbReference>
<evidence type="ECO:0000256" key="5">
    <source>
        <dbReference type="ARBA" id="ARBA00022691"/>
    </source>
</evidence>
<dbReference type="InterPro" id="IPR029063">
    <property type="entry name" value="SAM-dependent_MTases_sf"/>
</dbReference>
<gene>
    <name evidence="6" type="primary">prmA</name>
    <name evidence="7" type="ORF">NJQ99_00935</name>
</gene>
<keyword evidence="7" id="KW-0689">Ribosomal protein</keyword>
<dbReference type="SUPFAM" id="SSF53335">
    <property type="entry name" value="S-adenosyl-L-methionine-dependent methyltransferases"/>
    <property type="match status" value="1"/>
</dbReference>
<evidence type="ECO:0000256" key="2">
    <source>
        <dbReference type="ARBA" id="ARBA00022490"/>
    </source>
</evidence>
<dbReference type="InterPro" id="IPR050078">
    <property type="entry name" value="Ribosomal_L11_MeTrfase_PrmA"/>
</dbReference>
<accession>A0A9J6PEB9</accession>
<comment type="caution">
    <text evidence="7">The sequence shown here is derived from an EMBL/GenBank/DDBJ whole genome shotgun (WGS) entry which is preliminary data.</text>
</comment>
<comment type="function">
    <text evidence="6">Methylates ribosomal protein L11.</text>
</comment>
<sequence length="302" mass="32159">MVVRVFHRVSAVIPKTHEDAVSDALYDRTDAVSVAVGEIVEAAPLPKGLTTAEALFDAVPDLDRVRLALAAAGLDPVPELDLMEIADTDWVTASLRDLTELHAGRVHIYGSHHPRPLRDGRIALKIDAGLAFGTGHHETTQGVLLALDALARRTRPRRMLDVGTGTGVLAMAMARYFGRSVLATDIDEVAVAVARENARINGLSHMVRCATAPGMRHPAIAGGAPYDLIVANILARPLVALAGDITDALAPGGHVVLSGILGWQARWVTHAYASRGLVLVARVERGDWATLVLRRVQAARGV</sequence>
<feature type="binding site" evidence="6">
    <location>
        <position position="163"/>
    </location>
    <ligand>
        <name>S-adenosyl-L-methionine</name>
        <dbReference type="ChEBI" id="CHEBI:59789"/>
    </ligand>
</feature>
<feature type="binding site" evidence="6">
    <location>
        <position position="140"/>
    </location>
    <ligand>
        <name>S-adenosyl-L-methionine</name>
        <dbReference type="ChEBI" id="CHEBI:59789"/>
    </ligand>
</feature>
<dbReference type="Pfam" id="PF06325">
    <property type="entry name" value="PrmA"/>
    <property type="match status" value="1"/>
</dbReference>
<dbReference type="GO" id="GO:0005840">
    <property type="term" value="C:ribosome"/>
    <property type="evidence" value="ECO:0007669"/>
    <property type="project" value="UniProtKB-KW"/>
</dbReference>
<dbReference type="GO" id="GO:0032259">
    <property type="term" value="P:methylation"/>
    <property type="evidence" value="ECO:0007669"/>
    <property type="project" value="UniProtKB-KW"/>
</dbReference>
<comment type="similarity">
    <text evidence="1 6">Belongs to the methyltransferase superfamily. PrmA family.</text>
</comment>
<dbReference type="PANTHER" id="PTHR43648:SF1">
    <property type="entry name" value="ELECTRON TRANSFER FLAVOPROTEIN BETA SUBUNIT LYSINE METHYLTRANSFERASE"/>
    <property type="match status" value="1"/>
</dbReference>
<keyword evidence="5 6" id="KW-0949">S-adenosyl-L-methionine</keyword>
<evidence type="ECO:0000313" key="8">
    <source>
        <dbReference type="Proteomes" id="UP001055804"/>
    </source>
</evidence>
<organism evidence="7 8">
    <name type="scientific">Futiania mangrovi</name>
    <dbReference type="NCBI Taxonomy" id="2959716"/>
    <lineage>
        <taxon>Bacteria</taxon>
        <taxon>Pseudomonadati</taxon>
        <taxon>Pseudomonadota</taxon>
        <taxon>Alphaproteobacteria</taxon>
        <taxon>Futianiales</taxon>
        <taxon>Futianiaceae</taxon>
        <taxon>Futiania</taxon>
    </lineage>
</organism>
<dbReference type="GO" id="GO:0005737">
    <property type="term" value="C:cytoplasm"/>
    <property type="evidence" value="ECO:0007669"/>
    <property type="project" value="UniProtKB-SubCell"/>
</dbReference>
<comment type="subcellular location">
    <subcellularLocation>
        <location evidence="6">Cytoplasm</location>
    </subcellularLocation>
</comment>
<dbReference type="GO" id="GO:0008276">
    <property type="term" value="F:protein methyltransferase activity"/>
    <property type="evidence" value="ECO:0007669"/>
    <property type="project" value="UniProtKB-UniRule"/>
</dbReference>
<dbReference type="AlphaFoldDB" id="A0A9J6PEB9"/>
<reference evidence="7" key="1">
    <citation type="submission" date="2022-06" db="EMBL/GenBank/DDBJ databases">
        <title>Isolation and Genomics of Futiania mangrovii gen. nov., sp. nov., a Rare and Metabolically-versatile member in the Class Alphaproteobacteria.</title>
        <authorList>
            <person name="Liu L."/>
            <person name="Huang W.-C."/>
            <person name="Pan J."/>
            <person name="Li J."/>
            <person name="Huang Y."/>
            <person name="Du H."/>
            <person name="Liu Y."/>
            <person name="Li M."/>
        </authorList>
    </citation>
    <scope>NUCLEOTIDE SEQUENCE</scope>
    <source>
        <strain evidence="7">FT118</strain>
    </source>
</reference>
<evidence type="ECO:0000256" key="6">
    <source>
        <dbReference type="HAMAP-Rule" id="MF_00735"/>
    </source>
</evidence>
<keyword evidence="2 6" id="KW-0963">Cytoplasm</keyword>
<dbReference type="RefSeq" id="WP_269330927.1">
    <property type="nucleotide sequence ID" value="NZ_JAMZFT010000001.1"/>
</dbReference>
<evidence type="ECO:0000256" key="4">
    <source>
        <dbReference type="ARBA" id="ARBA00022679"/>
    </source>
</evidence>
<dbReference type="HAMAP" id="MF_00735">
    <property type="entry name" value="Methyltr_PrmA"/>
    <property type="match status" value="1"/>
</dbReference>
<feature type="binding site" evidence="6">
    <location>
        <position position="185"/>
    </location>
    <ligand>
        <name>S-adenosyl-L-methionine</name>
        <dbReference type="ChEBI" id="CHEBI:59789"/>
    </ligand>
</feature>
<dbReference type="EC" id="2.1.1.-" evidence="6"/>
<name>A0A9J6PEB9_9PROT</name>
<dbReference type="PANTHER" id="PTHR43648">
    <property type="entry name" value="ELECTRON TRANSFER FLAVOPROTEIN BETA SUBUNIT LYSINE METHYLTRANSFERASE"/>
    <property type="match status" value="1"/>
</dbReference>
<comment type="catalytic activity">
    <reaction evidence="6">
        <text>L-lysyl-[protein] + 3 S-adenosyl-L-methionine = N(6),N(6),N(6)-trimethyl-L-lysyl-[protein] + 3 S-adenosyl-L-homocysteine + 3 H(+)</text>
        <dbReference type="Rhea" id="RHEA:54192"/>
        <dbReference type="Rhea" id="RHEA-COMP:9752"/>
        <dbReference type="Rhea" id="RHEA-COMP:13826"/>
        <dbReference type="ChEBI" id="CHEBI:15378"/>
        <dbReference type="ChEBI" id="CHEBI:29969"/>
        <dbReference type="ChEBI" id="CHEBI:57856"/>
        <dbReference type="ChEBI" id="CHEBI:59789"/>
        <dbReference type="ChEBI" id="CHEBI:61961"/>
    </reaction>
</comment>
<dbReference type="Gene3D" id="3.40.50.150">
    <property type="entry name" value="Vaccinia Virus protein VP39"/>
    <property type="match status" value="1"/>
</dbReference>
<dbReference type="InterPro" id="IPR004498">
    <property type="entry name" value="Ribosomal_PrmA_MeTrfase"/>
</dbReference>